<dbReference type="EMBL" id="JACIJC010000005">
    <property type="protein sequence ID" value="MBB5687156.1"/>
    <property type="molecule type" value="Genomic_DNA"/>
</dbReference>
<accession>A0A7W9EGX3</accession>
<dbReference type="SMART" id="SM00260">
    <property type="entry name" value="CheW"/>
    <property type="match status" value="1"/>
</dbReference>
<protein>
    <submittedName>
        <fullName evidence="2">Purine-binding chemotaxis protein CheW</fullName>
    </submittedName>
</protein>
<comment type="caution">
    <text evidence="2">The sequence shown here is derived from an EMBL/GenBank/DDBJ whole genome shotgun (WGS) entry which is preliminary data.</text>
</comment>
<dbReference type="Gene3D" id="2.30.30.40">
    <property type="entry name" value="SH3 Domains"/>
    <property type="match status" value="1"/>
</dbReference>
<proteinExistence type="predicted"/>
<dbReference type="InterPro" id="IPR002545">
    <property type="entry name" value="CheW-lke_dom"/>
</dbReference>
<dbReference type="Proteomes" id="UP000549617">
    <property type="component" value="Unassembled WGS sequence"/>
</dbReference>
<evidence type="ECO:0000313" key="3">
    <source>
        <dbReference type="Proteomes" id="UP000549617"/>
    </source>
</evidence>
<dbReference type="GO" id="GO:0006935">
    <property type="term" value="P:chemotaxis"/>
    <property type="evidence" value="ECO:0007669"/>
    <property type="project" value="InterPro"/>
</dbReference>
<dbReference type="Pfam" id="PF01584">
    <property type="entry name" value="CheW"/>
    <property type="match status" value="1"/>
</dbReference>
<dbReference type="GO" id="GO:0007165">
    <property type="term" value="P:signal transduction"/>
    <property type="evidence" value="ECO:0007669"/>
    <property type="project" value="InterPro"/>
</dbReference>
<name>A0A7W9EGX3_9SPHN</name>
<gene>
    <name evidence="2" type="ORF">FHS49_003184</name>
</gene>
<feature type="domain" description="CheW-like" evidence="1">
    <location>
        <begin position="2"/>
        <end position="141"/>
    </location>
</feature>
<dbReference type="PANTHER" id="PTHR22617:SF23">
    <property type="entry name" value="CHEMOTAXIS PROTEIN CHEW"/>
    <property type="match status" value="1"/>
</dbReference>
<dbReference type="InterPro" id="IPR036061">
    <property type="entry name" value="CheW-like_dom_sf"/>
</dbReference>
<organism evidence="2 3">
    <name type="scientific">Sphingobium boeckii</name>
    <dbReference type="NCBI Taxonomy" id="1082345"/>
    <lineage>
        <taxon>Bacteria</taxon>
        <taxon>Pseudomonadati</taxon>
        <taxon>Pseudomonadota</taxon>
        <taxon>Alphaproteobacteria</taxon>
        <taxon>Sphingomonadales</taxon>
        <taxon>Sphingomonadaceae</taxon>
        <taxon>Sphingobium</taxon>
    </lineage>
</organism>
<reference evidence="2 3" key="1">
    <citation type="submission" date="2020-08" db="EMBL/GenBank/DDBJ databases">
        <title>Genomic Encyclopedia of Type Strains, Phase IV (KMG-IV): sequencing the most valuable type-strain genomes for metagenomic binning, comparative biology and taxonomic classification.</title>
        <authorList>
            <person name="Goeker M."/>
        </authorList>
    </citation>
    <scope>NUCLEOTIDE SEQUENCE [LARGE SCALE GENOMIC DNA]</scope>
    <source>
        <strain evidence="2 3">DSM 25079</strain>
    </source>
</reference>
<dbReference type="InterPro" id="IPR039315">
    <property type="entry name" value="CheW"/>
</dbReference>
<dbReference type="RefSeq" id="WP_184020344.1">
    <property type="nucleotide sequence ID" value="NZ_JACIJC010000005.1"/>
</dbReference>
<evidence type="ECO:0000313" key="2">
    <source>
        <dbReference type="EMBL" id="MBB5687156.1"/>
    </source>
</evidence>
<keyword evidence="3" id="KW-1185">Reference proteome</keyword>
<dbReference type="PANTHER" id="PTHR22617">
    <property type="entry name" value="CHEMOTAXIS SENSOR HISTIDINE KINASE-RELATED"/>
    <property type="match status" value="1"/>
</dbReference>
<dbReference type="PROSITE" id="PS50851">
    <property type="entry name" value="CHEW"/>
    <property type="match status" value="1"/>
</dbReference>
<dbReference type="SUPFAM" id="SSF50341">
    <property type="entry name" value="CheW-like"/>
    <property type="match status" value="1"/>
</dbReference>
<dbReference type="Gene3D" id="2.40.50.180">
    <property type="entry name" value="CheA-289, Domain 4"/>
    <property type="match status" value="1"/>
</dbReference>
<dbReference type="AlphaFoldDB" id="A0A7W9EGX3"/>
<sequence>MKNLYLIASLSGQRIAFDVACVDSVVNVAAITPAPLAPPHVCGLAALRSRVITMIDCRTALALDSGPKPDVKRTIVVNLDGHQYGLIVDQVEDVCAIAGGTAPVRARLGKGWARAAIGMLDHEGQSILLLDPAVVVSGSVAVGA</sequence>
<evidence type="ECO:0000259" key="1">
    <source>
        <dbReference type="PROSITE" id="PS50851"/>
    </source>
</evidence>
<dbReference type="GO" id="GO:0005829">
    <property type="term" value="C:cytosol"/>
    <property type="evidence" value="ECO:0007669"/>
    <property type="project" value="TreeGrafter"/>
</dbReference>